<dbReference type="RefSeq" id="XP_018029143.1">
    <property type="nucleotide sequence ID" value="XM_018185333.1"/>
</dbReference>
<dbReference type="GO" id="GO:0004222">
    <property type="term" value="F:metalloendopeptidase activity"/>
    <property type="evidence" value="ECO:0007669"/>
    <property type="project" value="UniProtKB-UniRule"/>
</dbReference>
<evidence type="ECO:0000256" key="1">
    <source>
        <dbReference type="ARBA" id="ARBA00022729"/>
    </source>
</evidence>
<proteinExistence type="predicted"/>
<dbReference type="EMBL" id="KV441564">
    <property type="protein sequence ID" value="OAF98777.1"/>
    <property type="molecule type" value="Genomic_DNA"/>
</dbReference>
<feature type="chain" id="PRO_5007948918" description="Metalloendopeptidase" evidence="5">
    <location>
        <begin position="21"/>
        <end position="463"/>
    </location>
</feature>
<evidence type="ECO:0000256" key="3">
    <source>
        <dbReference type="ARBA" id="ARBA00023157"/>
    </source>
</evidence>
<feature type="binding site" evidence="4">
    <location>
        <position position="215"/>
    </location>
    <ligand>
        <name>Zn(2+)</name>
        <dbReference type="ChEBI" id="CHEBI:29105"/>
        <note>catalytic</note>
    </ligand>
</feature>
<comment type="caution">
    <text evidence="4">Lacks conserved residue(s) required for the propagation of feature annotation.</text>
</comment>
<keyword evidence="4 5" id="KW-0862">Zinc</keyword>
<feature type="binding site" evidence="4">
    <location>
        <position position="225"/>
    </location>
    <ligand>
        <name>Zn(2+)</name>
        <dbReference type="ChEBI" id="CHEBI:29105"/>
        <note>catalytic</note>
    </ligand>
</feature>
<keyword evidence="3" id="KW-1015">Disulfide bond</keyword>
<keyword evidence="4 5" id="KW-0479">Metal-binding</keyword>
<dbReference type="AlphaFoldDB" id="A0A177BW85"/>
<keyword evidence="1 5" id="KW-0732">Signal</keyword>
<dbReference type="PANTHER" id="PTHR10127">
    <property type="entry name" value="DISCOIDIN, CUB, EGF, LAMININ , AND ZINC METALLOPROTEASE DOMAIN CONTAINING"/>
    <property type="match status" value="1"/>
</dbReference>
<dbReference type="InterPro" id="IPR024079">
    <property type="entry name" value="MetalloPept_cat_dom_sf"/>
</dbReference>
<comment type="cofactor">
    <cofactor evidence="4 5">
        <name>Zn(2+)</name>
        <dbReference type="ChEBI" id="CHEBI:29105"/>
    </cofactor>
    <text evidence="4 5">Binds 1 zinc ion per subunit.</text>
</comment>
<name>A0A177BW85_9PLEO</name>
<feature type="binding site" evidence="4">
    <location>
        <position position="219"/>
    </location>
    <ligand>
        <name>Zn(2+)</name>
        <dbReference type="ChEBI" id="CHEBI:29105"/>
        <note>catalytic</note>
    </ligand>
</feature>
<gene>
    <name evidence="7" type="ORF">CC84DRAFT_1264769</name>
</gene>
<dbReference type="InterPro" id="IPR001506">
    <property type="entry name" value="Peptidase_M12A"/>
</dbReference>
<keyword evidence="2" id="KW-0677">Repeat</keyword>
<dbReference type="PRINTS" id="PR00480">
    <property type="entry name" value="ASTACIN"/>
</dbReference>
<keyword evidence="4 5" id="KW-0378">Hydrolase</keyword>
<sequence length="463" mass="50027">MLYPSFSVVLLSALSRPVFGQADPAPSSLPDDVLPAANLTSDPLDRNITTVEIPVAAVPSLTNTSSSDETTTVSYFEIDGLREPLAVVYGDVILSTVPDLLNSASNSTESKVKRALSIRSTDNVWPGGVVNYKWKSEDAKGAGRLEAWTDATKRWTNMLPWLQFKEFPPSDTPEADILTLVDTTGQFACFSPIGKQWGGQMMLDDSCGGAGTYTHELGHTLGLLHEHQRPDRDDYVTIHCENVWDSADGSPADCSQACSGYGCNFVKVDPQWYDWSGPYDSLSLMHYSPYEFAKSSGPAIEARPGVPTPQAHAFPTILDANRICELYSEQCTGVCGNGKLEPGEDCDDGNNLDGDGCAANCKTQAPCNVDYCDPWNANSCHITTTCTALGGATEGGQGKHLCACRHGYKATRSNDTSVQVRLPWVEQGGRVFVDAGLACDTLCDDWQLGKDGCKEVKEEPVCY</sequence>
<accession>A0A177BW85</accession>
<feature type="signal peptide" evidence="5">
    <location>
        <begin position="1"/>
        <end position="20"/>
    </location>
</feature>
<dbReference type="SMART" id="SM00235">
    <property type="entry name" value="ZnMc"/>
    <property type="match status" value="1"/>
</dbReference>
<dbReference type="Pfam" id="PF01400">
    <property type="entry name" value="Astacin"/>
    <property type="match status" value="1"/>
</dbReference>
<dbReference type="GeneID" id="28768819"/>
<evidence type="ECO:0000313" key="7">
    <source>
        <dbReference type="EMBL" id="OAF98777.1"/>
    </source>
</evidence>
<dbReference type="STRING" id="1460663.A0A177BW85"/>
<keyword evidence="8" id="KW-1185">Reference proteome</keyword>
<dbReference type="SUPFAM" id="SSF55486">
    <property type="entry name" value="Metalloproteases ('zincins'), catalytic domain"/>
    <property type="match status" value="1"/>
</dbReference>
<feature type="active site" evidence="4">
    <location>
        <position position="216"/>
    </location>
</feature>
<dbReference type="NCBIfam" id="TIGR02232">
    <property type="entry name" value="myxo_disulf_rpt"/>
    <property type="match status" value="1"/>
</dbReference>
<dbReference type="OrthoDB" id="291007at2759"/>
<dbReference type="PANTHER" id="PTHR10127:SF850">
    <property type="entry name" value="METALLOENDOPEPTIDASE"/>
    <property type="match status" value="1"/>
</dbReference>
<dbReference type="GO" id="GO:0006508">
    <property type="term" value="P:proteolysis"/>
    <property type="evidence" value="ECO:0007669"/>
    <property type="project" value="UniProtKB-KW"/>
</dbReference>
<evidence type="ECO:0000256" key="5">
    <source>
        <dbReference type="RuleBase" id="RU361183"/>
    </source>
</evidence>
<feature type="domain" description="Peptidase M12A" evidence="6">
    <location>
        <begin position="116"/>
        <end position="332"/>
    </location>
</feature>
<dbReference type="InterPro" id="IPR011936">
    <property type="entry name" value="Myxo_disulph_rpt"/>
</dbReference>
<keyword evidence="4 5" id="KW-0645">Protease</keyword>
<evidence type="ECO:0000256" key="4">
    <source>
        <dbReference type="PROSITE-ProRule" id="PRU01211"/>
    </source>
</evidence>
<organism evidence="7 8">
    <name type="scientific">Paraphaeosphaeria sporulosa</name>
    <dbReference type="NCBI Taxonomy" id="1460663"/>
    <lineage>
        <taxon>Eukaryota</taxon>
        <taxon>Fungi</taxon>
        <taxon>Dikarya</taxon>
        <taxon>Ascomycota</taxon>
        <taxon>Pezizomycotina</taxon>
        <taxon>Dothideomycetes</taxon>
        <taxon>Pleosporomycetidae</taxon>
        <taxon>Pleosporales</taxon>
        <taxon>Massarineae</taxon>
        <taxon>Didymosphaeriaceae</taxon>
        <taxon>Paraphaeosphaeria</taxon>
    </lineage>
</organism>
<evidence type="ECO:0000259" key="6">
    <source>
        <dbReference type="PROSITE" id="PS51864"/>
    </source>
</evidence>
<dbReference type="PROSITE" id="PS51864">
    <property type="entry name" value="ASTACIN"/>
    <property type="match status" value="1"/>
</dbReference>
<dbReference type="GO" id="GO:0008270">
    <property type="term" value="F:zinc ion binding"/>
    <property type="evidence" value="ECO:0007669"/>
    <property type="project" value="UniProtKB-UniRule"/>
</dbReference>
<dbReference type="Proteomes" id="UP000077069">
    <property type="component" value="Unassembled WGS sequence"/>
</dbReference>
<dbReference type="Gene3D" id="3.40.390.10">
    <property type="entry name" value="Collagenase (Catalytic Domain)"/>
    <property type="match status" value="1"/>
</dbReference>
<protein>
    <recommendedName>
        <fullName evidence="5">Metalloendopeptidase</fullName>
        <ecNumber evidence="5">3.4.24.-</ecNumber>
    </recommendedName>
</protein>
<reference evidence="7 8" key="1">
    <citation type="submission" date="2016-05" db="EMBL/GenBank/DDBJ databases">
        <title>Comparative analysis of secretome profiles of manganese(II)-oxidizing ascomycete fungi.</title>
        <authorList>
            <consortium name="DOE Joint Genome Institute"/>
            <person name="Zeiner C.A."/>
            <person name="Purvine S.O."/>
            <person name="Zink E.M."/>
            <person name="Wu S."/>
            <person name="Pasa-Tolic L."/>
            <person name="Chaput D.L."/>
            <person name="Haridas S."/>
            <person name="Grigoriev I.V."/>
            <person name="Santelli C.M."/>
            <person name="Hansel C.M."/>
        </authorList>
    </citation>
    <scope>NUCLEOTIDE SEQUENCE [LARGE SCALE GENOMIC DNA]</scope>
    <source>
        <strain evidence="7 8">AP3s5-JAC2a</strain>
    </source>
</reference>
<dbReference type="EC" id="3.4.24.-" evidence="5"/>
<evidence type="ECO:0000256" key="2">
    <source>
        <dbReference type="ARBA" id="ARBA00022737"/>
    </source>
</evidence>
<dbReference type="InParanoid" id="A0A177BW85"/>
<dbReference type="InterPro" id="IPR006026">
    <property type="entry name" value="Peptidase_Metallo"/>
</dbReference>
<evidence type="ECO:0000313" key="8">
    <source>
        <dbReference type="Proteomes" id="UP000077069"/>
    </source>
</evidence>
<keyword evidence="4 5" id="KW-0482">Metalloprotease</keyword>